<name>U9SV24_RHIID</name>
<gene>
    <name evidence="1" type="ORF">GLOINDRAFT_9201</name>
</gene>
<evidence type="ECO:0000313" key="1">
    <source>
        <dbReference type="EMBL" id="ERZ99744.1"/>
    </source>
</evidence>
<organism evidence="1">
    <name type="scientific">Rhizophagus irregularis (strain DAOM 181602 / DAOM 197198 / MUCL 43194)</name>
    <name type="common">Arbuscular mycorrhizal fungus</name>
    <name type="synonym">Glomus intraradices</name>
    <dbReference type="NCBI Taxonomy" id="747089"/>
    <lineage>
        <taxon>Eukaryota</taxon>
        <taxon>Fungi</taxon>
        <taxon>Fungi incertae sedis</taxon>
        <taxon>Mucoromycota</taxon>
        <taxon>Glomeromycotina</taxon>
        <taxon>Glomeromycetes</taxon>
        <taxon>Glomerales</taxon>
        <taxon>Glomeraceae</taxon>
        <taxon>Rhizophagus</taxon>
    </lineage>
</organism>
<dbReference type="HOGENOM" id="CLU_1886861_0_0_1"/>
<sequence>MKNNYYLKVNPEDQALSEENTFVASLIRNRSISSVVTSLWFRSLGISSVVSKQLDQWSNFPPTDFKTNEPSSLERQWRKHVKNAPENKRVQGINTNYPVILISESDMKGSVDYIYKFSNQERQRWSNTNNTQLQR</sequence>
<dbReference type="AlphaFoldDB" id="U9SV24"/>
<proteinExistence type="predicted"/>
<dbReference type="EMBL" id="KI297726">
    <property type="protein sequence ID" value="ERZ99744.1"/>
    <property type="molecule type" value="Genomic_DNA"/>
</dbReference>
<protein>
    <submittedName>
        <fullName evidence="1">Uncharacterized protein</fullName>
    </submittedName>
</protein>
<reference evidence="1" key="1">
    <citation type="submission" date="2013-07" db="EMBL/GenBank/DDBJ databases">
        <title>The genome of an arbuscular mycorrhizal fungus provides insights into the evolution of the oldest plant symbiosis.</title>
        <authorList>
            <consortium name="DOE Joint Genome Institute"/>
            <person name="Tisserant E."/>
            <person name="Malbreil M."/>
            <person name="Kuo A."/>
            <person name="Kohler A."/>
            <person name="Symeonidi A."/>
            <person name="Balestrini R."/>
            <person name="Charron P."/>
            <person name="Duensing N."/>
            <person name="Frei-dit-Frey N."/>
            <person name="Gianinazzi-Pearson V."/>
            <person name="Gilbert B."/>
            <person name="Handa Y."/>
            <person name="Hijri M."/>
            <person name="Kaul R."/>
            <person name="Kawaguchi M."/>
            <person name="Krajinski F."/>
            <person name="Lammers P."/>
            <person name="Lapierre D."/>
            <person name="Masclaux F.G."/>
            <person name="Murat C."/>
            <person name="Morin E."/>
            <person name="Ndikumana S."/>
            <person name="Pagni M."/>
            <person name="Petitpierre D."/>
            <person name="Requena N."/>
            <person name="Rosikiewicz P."/>
            <person name="Riley R."/>
            <person name="Saito K."/>
            <person name="San Clemente H."/>
            <person name="Shapiro H."/>
            <person name="van Tuinen D."/>
            <person name="Becard G."/>
            <person name="Bonfante P."/>
            <person name="Paszkowski U."/>
            <person name="Shachar-Hill Y."/>
            <person name="Young J.P."/>
            <person name="Sanders I.R."/>
            <person name="Henrissat B."/>
            <person name="Rensing S.A."/>
            <person name="Grigoriev I.V."/>
            <person name="Corradi N."/>
            <person name="Roux C."/>
            <person name="Martin F."/>
        </authorList>
    </citation>
    <scope>NUCLEOTIDE SEQUENCE</scope>
    <source>
        <strain evidence="1">DAOM 197198</strain>
    </source>
</reference>
<accession>U9SV24</accession>